<proteinExistence type="inferred from homology"/>
<comment type="caution">
    <text evidence="10">The sequence shown here is derived from an EMBL/GenBank/DDBJ whole genome shotgun (WGS) entry which is preliminary data.</text>
</comment>
<keyword evidence="5 7" id="KW-0472">Membrane</keyword>
<dbReference type="GO" id="GO:0012505">
    <property type="term" value="C:endomembrane system"/>
    <property type="evidence" value="ECO:0007669"/>
    <property type="project" value="UniProtKB-SubCell"/>
</dbReference>
<dbReference type="SUPFAM" id="SSF117070">
    <property type="entry name" value="LEA14-like"/>
    <property type="match status" value="1"/>
</dbReference>
<evidence type="ECO:0000313" key="11">
    <source>
        <dbReference type="Proteomes" id="UP001163046"/>
    </source>
</evidence>
<feature type="domain" description="Transmembrane protein 106 N-terminal" evidence="9">
    <location>
        <begin position="66"/>
        <end position="107"/>
    </location>
</feature>
<feature type="domain" description="Transmembrane protein 106 C-terminal" evidence="8">
    <location>
        <begin position="150"/>
        <end position="268"/>
    </location>
</feature>
<gene>
    <name evidence="10" type="ORF">OS493_016149</name>
</gene>
<dbReference type="Gene3D" id="2.60.40.1820">
    <property type="match status" value="1"/>
</dbReference>
<dbReference type="Pfam" id="PF07092">
    <property type="entry name" value="TMEM106"/>
    <property type="match status" value="1"/>
</dbReference>
<dbReference type="OrthoDB" id="508875at2759"/>
<evidence type="ECO:0000256" key="1">
    <source>
        <dbReference type="ARBA" id="ARBA00004308"/>
    </source>
</evidence>
<dbReference type="Proteomes" id="UP001163046">
    <property type="component" value="Unassembled WGS sequence"/>
</dbReference>
<evidence type="ECO:0000259" key="9">
    <source>
        <dbReference type="Pfam" id="PF21002"/>
    </source>
</evidence>
<keyword evidence="3 7" id="KW-0812">Transmembrane</keyword>
<dbReference type="EMBL" id="MU825404">
    <property type="protein sequence ID" value="KAJ7391859.1"/>
    <property type="molecule type" value="Genomic_DNA"/>
</dbReference>
<feature type="compositionally biased region" description="Polar residues" evidence="6">
    <location>
        <begin position="23"/>
        <end position="32"/>
    </location>
</feature>
<reference evidence="10" key="1">
    <citation type="submission" date="2023-01" db="EMBL/GenBank/DDBJ databases">
        <title>Genome assembly of the deep-sea coral Lophelia pertusa.</title>
        <authorList>
            <person name="Herrera S."/>
            <person name="Cordes E."/>
        </authorList>
    </citation>
    <scope>NUCLEOTIDE SEQUENCE</scope>
    <source>
        <strain evidence="10">USNM1676648</strain>
        <tissue evidence="10">Polyp</tissue>
    </source>
</reference>
<dbReference type="Pfam" id="PF21002">
    <property type="entry name" value="TMEM106_N"/>
    <property type="match status" value="1"/>
</dbReference>
<keyword evidence="4 7" id="KW-1133">Transmembrane helix</keyword>
<feature type="transmembrane region" description="Helical" evidence="7">
    <location>
        <begin position="108"/>
        <end position="130"/>
    </location>
</feature>
<comment type="subcellular location">
    <subcellularLocation>
        <location evidence="1">Endomembrane system</location>
    </subcellularLocation>
</comment>
<feature type="region of interest" description="Disordered" evidence="6">
    <location>
        <begin position="20"/>
        <end position="43"/>
    </location>
</feature>
<evidence type="ECO:0000313" key="10">
    <source>
        <dbReference type="EMBL" id="KAJ7391859.1"/>
    </source>
</evidence>
<dbReference type="InterPro" id="IPR048511">
    <property type="entry name" value="TMEM106_N"/>
</dbReference>
<evidence type="ECO:0000256" key="5">
    <source>
        <dbReference type="ARBA" id="ARBA00023136"/>
    </source>
</evidence>
<evidence type="ECO:0000256" key="6">
    <source>
        <dbReference type="SAM" id="MobiDB-lite"/>
    </source>
</evidence>
<protein>
    <recommendedName>
        <fullName evidence="12">Late embryogenesis abundant protein LEA-2 subgroup domain-containing protein</fullName>
    </recommendedName>
</protein>
<organism evidence="10 11">
    <name type="scientific">Desmophyllum pertusum</name>
    <dbReference type="NCBI Taxonomy" id="174260"/>
    <lineage>
        <taxon>Eukaryota</taxon>
        <taxon>Metazoa</taxon>
        <taxon>Cnidaria</taxon>
        <taxon>Anthozoa</taxon>
        <taxon>Hexacorallia</taxon>
        <taxon>Scleractinia</taxon>
        <taxon>Caryophylliina</taxon>
        <taxon>Caryophylliidae</taxon>
        <taxon>Desmophyllum</taxon>
    </lineage>
</organism>
<comment type="similarity">
    <text evidence="2">Belongs to the TMEM106 family.</text>
</comment>
<accession>A0A9X0DBD3</accession>
<name>A0A9X0DBD3_9CNID</name>
<evidence type="ECO:0008006" key="12">
    <source>
        <dbReference type="Google" id="ProtNLM"/>
    </source>
</evidence>
<dbReference type="InterPro" id="IPR009790">
    <property type="entry name" value="TMEM106"/>
</dbReference>
<evidence type="ECO:0000259" key="8">
    <source>
        <dbReference type="Pfam" id="PF07092"/>
    </source>
</evidence>
<dbReference type="PANTHER" id="PTHR28556">
    <property type="entry name" value="TRANSMEMBRANE PROTEIN 106B"/>
    <property type="match status" value="1"/>
</dbReference>
<evidence type="ECO:0000256" key="2">
    <source>
        <dbReference type="ARBA" id="ARBA00008111"/>
    </source>
</evidence>
<evidence type="ECO:0000256" key="3">
    <source>
        <dbReference type="ARBA" id="ARBA00022692"/>
    </source>
</evidence>
<dbReference type="PANTHER" id="PTHR28556:SF4">
    <property type="entry name" value="TRANSMEMBRANE PROTEIN 106A"/>
    <property type="match status" value="1"/>
</dbReference>
<keyword evidence="11" id="KW-1185">Reference proteome</keyword>
<sequence>MSRWLRKYFPAKEMSMIGKNILSDPTSDGNISRSDEVGPRYRPSSPPLYSYEEFDRRFVTVQSQDDSSSLTQTCPTCGGSGKLTREQEHDLVALIPVRDKRLKPRRTILYLSLAVFFCLAVFTVIGVIFFPRNISIKLVSAFPQNISIPKTNKTDPFIIINSTVLVNNSNFFEAHLDDITIQVNWNDYVVADTDIKGSIRVPARSSVNHTFIVKTEYAKQEAMKIKRVCCGWSFNLAFLITVSAKTHSLTVSSEASDYGLEYINCKLNGMSWWKNCFRVS</sequence>
<dbReference type="InterPro" id="IPR048509">
    <property type="entry name" value="TMEM106_C"/>
</dbReference>
<evidence type="ECO:0000256" key="7">
    <source>
        <dbReference type="SAM" id="Phobius"/>
    </source>
</evidence>
<dbReference type="AlphaFoldDB" id="A0A9X0DBD3"/>
<evidence type="ECO:0000256" key="4">
    <source>
        <dbReference type="ARBA" id="ARBA00022989"/>
    </source>
</evidence>